<feature type="region of interest" description="Disordered" evidence="3">
    <location>
        <begin position="545"/>
        <end position="572"/>
    </location>
</feature>
<feature type="region of interest" description="Disordered" evidence="3">
    <location>
        <begin position="409"/>
        <end position="496"/>
    </location>
</feature>
<dbReference type="EMBL" id="CP097506">
    <property type="protein sequence ID" value="URD96658.1"/>
    <property type="molecule type" value="Genomic_DNA"/>
</dbReference>
<dbReference type="InterPro" id="IPR001229">
    <property type="entry name" value="Jacalin-like_lectin_dom"/>
</dbReference>
<dbReference type="Pfam" id="PF26168">
    <property type="entry name" value="Glyco_transf_N"/>
    <property type="match status" value="1"/>
</dbReference>
<dbReference type="SUPFAM" id="SSF51101">
    <property type="entry name" value="Mannose-binding lectins"/>
    <property type="match status" value="1"/>
</dbReference>
<evidence type="ECO:0000256" key="2">
    <source>
        <dbReference type="ARBA" id="ARBA00022734"/>
    </source>
</evidence>
<feature type="region of interest" description="Disordered" evidence="3">
    <location>
        <begin position="649"/>
        <end position="669"/>
    </location>
</feature>
<gene>
    <name evidence="5" type="ORF">MUK42_29908</name>
</gene>
<dbReference type="GO" id="GO:1901135">
    <property type="term" value="P:carbohydrate derivative metabolic process"/>
    <property type="evidence" value="ECO:0007669"/>
    <property type="project" value="UniProtKB-ARBA"/>
</dbReference>
<dbReference type="Gene3D" id="2.100.10.30">
    <property type="entry name" value="Jacalin-like lectin domain"/>
    <property type="match status" value="1"/>
</dbReference>
<feature type="compositionally biased region" description="Low complexity" evidence="3">
    <location>
        <begin position="428"/>
        <end position="447"/>
    </location>
</feature>
<dbReference type="InterPro" id="IPR033734">
    <property type="entry name" value="Jacalin-like_lectin_dom_plant"/>
</dbReference>
<protein>
    <submittedName>
        <fullName evidence="5">UDP-glucoronosyl and UDP-glucosyl transferase</fullName>
    </submittedName>
</protein>
<dbReference type="SUPFAM" id="SSF53756">
    <property type="entry name" value="UDP-Glycosyltransferase/glycogen phosphorylase"/>
    <property type="match status" value="1"/>
</dbReference>
<keyword evidence="5" id="KW-0808">Transferase</keyword>
<name>A0A9E7JX49_9LILI</name>
<dbReference type="SMART" id="SM00915">
    <property type="entry name" value="Jacalin"/>
    <property type="match status" value="1"/>
</dbReference>
<evidence type="ECO:0000259" key="4">
    <source>
        <dbReference type="PROSITE" id="PS51752"/>
    </source>
</evidence>
<dbReference type="OrthoDB" id="5835829at2759"/>
<dbReference type="InterPro" id="IPR058980">
    <property type="entry name" value="Glyco_transf_N"/>
</dbReference>
<dbReference type="GO" id="GO:0030246">
    <property type="term" value="F:carbohydrate binding"/>
    <property type="evidence" value="ECO:0007669"/>
    <property type="project" value="UniProtKB-KW"/>
</dbReference>
<evidence type="ECO:0000256" key="3">
    <source>
        <dbReference type="SAM" id="MobiDB-lite"/>
    </source>
</evidence>
<evidence type="ECO:0000313" key="5">
    <source>
        <dbReference type="EMBL" id="URD96658.1"/>
    </source>
</evidence>
<dbReference type="GO" id="GO:0008194">
    <property type="term" value="F:UDP-glycosyltransferase activity"/>
    <property type="evidence" value="ECO:0007669"/>
    <property type="project" value="UniProtKB-ARBA"/>
</dbReference>
<evidence type="ECO:0000313" key="6">
    <source>
        <dbReference type="Proteomes" id="UP001055439"/>
    </source>
</evidence>
<organism evidence="5 6">
    <name type="scientific">Musa troglodytarum</name>
    <name type="common">fe'i banana</name>
    <dbReference type="NCBI Taxonomy" id="320322"/>
    <lineage>
        <taxon>Eukaryota</taxon>
        <taxon>Viridiplantae</taxon>
        <taxon>Streptophyta</taxon>
        <taxon>Embryophyta</taxon>
        <taxon>Tracheophyta</taxon>
        <taxon>Spermatophyta</taxon>
        <taxon>Magnoliopsida</taxon>
        <taxon>Liliopsida</taxon>
        <taxon>Zingiberales</taxon>
        <taxon>Musaceae</taxon>
        <taxon>Musa</taxon>
    </lineage>
</organism>
<proteinExistence type="inferred from homology"/>
<sequence length="815" mass="89059">MEAARQEEAQDVAVVVVPLPAQSHLAQLHHFALLLCGRPGLSVHFATSATHIRQAKSRVNPAWGGDSRLHFHELPIPAFPSPPPDRNSTTTRFPAHLQPMFDAFEHLDDPLSALLRSLSASSRRVVVVHDLLASFAAVKAAALHNAESYTFRCLPALFQLVYERPSVADELRDRGLALPPSDGIVTEKFGAFAKRRMDENTASAGTLLNTCRPIEGEFIDLLAREPKHRDRKIFTVGPLSPMAVIDGGRRRQPHECLYWLDKQPPASVVYVSFGTTTAMTDEQTEVSRRTRHSVCGRNTLVRVSAKADDGVLFCRERRPRAFRRVGSRHRRVLFVHSLRALSRPLPHRHFFAAEQFAEPEATKAPFRAAVFCCHPRIIFTERGRPRTRRRRRKGRVLVNSSFRILAMGGAPRPDLVGTAPPGFPPLPKSAASSAAPSEGASSVESSLPGGGFGAIAGQEEPEEAKPGRPRGYGCDGSEASIHKRRRGGPPGSRRLAGVGFTPHVMMMTVGEEVVIANLHRSPYGRVIGGLVSGSLIAAKPVQVQRTEDGRDDVSEHQIKDQQGKPFRMPPNQDITPKMKGGLVGPGRNQPSVVIVSIKEDQTGYHFHLCCLPSSINPSKNLFSTENRRGGEGGKEGKLLYQWSTSWVKKNSASDGGHPPAPDETSHARKPSVVYTCGPCGGAGGGERDMGADPGTRILKVMVRHGLAVDAIRIMYRRDGRDEWTDWWGGRGGQLAEIVLDDERDEYLAWISGRYGICGGYLVIRSLTFASNKRTYGPFGVDDGAAPFKLDGGGQRIVGFFARAGHFLDAIGVYTA</sequence>
<dbReference type="AlphaFoldDB" id="A0A9E7JX49"/>
<feature type="compositionally biased region" description="Basic and acidic residues" evidence="3">
    <location>
        <begin position="545"/>
        <end position="562"/>
    </location>
</feature>
<dbReference type="PROSITE" id="PS51752">
    <property type="entry name" value="JACALIN_LECTIN"/>
    <property type="match status" value="1"/>
</dbReference>
<accession>A0A9E7JX49</accession>
<dbReference type="Proteomes" id="UP001055439">
    <property type="component" value="Chromosome 4"/>
</dbReference>
<dbReference type="Pfam" id="PF01419">
    <property type="entry name" value="Jacalin"/>
    <property type="match status" value="1"/>
</dbReference>
<keyword evidence="2" id="KW-0430">Lectin</keyword>
<dbReference type="InterPro" id="IPR036404">
    <property type="entry name" value="Jacalin-like_lectin_dom_sf"/>
</dbReference>
<keyword evidence="6" id="KW-1185">Reference proteome</keyword>
<dbReference type="PANTHER" id="PTHR48044:SF42">
    <property type="entry name" value="GLYCOSYLTRANSFERASE"/>
    <property type="match status" value="1"/>
</dbReference>
<comment type="similarity">
    <text evidence="1">Belongs to the UDP-glycosyltransferase family.</text>
</comment>
<evidence type="ECO:0000256" key="1">
    <source>
        <dbReference type="ARBA" id="ARBA00009995"/>
    </source>
</evidence>
<dbReference type="CDD" id="cd09612">
    <property type="entry name" value="Jacalin"/>
    <property type="match status" value="1"/>
</dbReference>
<dbReference type="Gene3D" id="3.40.50.2000">
    <property type="entry name" value="Glycogen Phosphorylase B"/>
    <property type="match status" value="1"/>
</dbReference>
<reference evidence="5" key="1">
    <citation type="submission" date="2022-05" db="EMBL/GenBank/DDBJ databases">
        <title>The Musa troglodytarum L. genome provides insights into the mechanism of non-climacteric behaviour and enrichment of carotenoids.</title>
        <authorList>
            <person name="Wang J."/>
        </authorList>
    </citation>
    <scope>NUCLEOTIDE SEQUENCE</scope>
    <source>
        <tissue evidence="5">Leaf</tissue>
    </source>
</reference>
<dbReference type="PANTHER" id="PTHR48044">
    <property type="entry name" value="GLYCOSYLTRANSFERASE"/>
    <property type="match status" value="1"/>
</dbReference>
<feature type="domain" description="Jacalin-type lectin" evidence="4">
    <location>
        <begin position="673"/>
        <end position="815"/>
    </location>
</feature>